<evidence type="ECO:0000259" key="2">
    <source>
        <dbReference type="Pfam" id="PF13229"/>
    </source>
</evidence>
<evidence type="ECO:0000256" key="1">
    <source>
        <dbReference type="SAM" id="SignalP"/>
    </source>
</evidence>
<feature type="domain" description="Right handed beta helix" evidence="2">
    <location>
        <begin position="101"/>
        <end position="239"/>
    </location>
</feature>
<dbReference type="Gene3D" id="2.160.20.10">
    <property type="entry name" value="Single-stranded right-handed beta-helix, Pectin lyase-like"/>
    <property type="match status" value="1"/>
</dbReference>
<accession>A0A0S8FUF6</accession>
<dbReference type="InterPro" id="IPR011050">
    <property type="entry name" value="Pectin_lyase_fold/virulence"/>
</dbReference>
<organism evidence="3 4">
    <name type="scientific">candidate division WOR_3 bacterium SM23_42</name>
    <dbReference type="NCBI Taxonomy" id="1703779"/>
    <lineage>
        <taxon>Bacteria</taxon>
        <taxon>Bacteria division WOR-3</taxon>
    </lineage>
</organism>
<dbReference type="Proteomes" id="UP000051373">
    <property type="component" value="Unassembled WGS sequence"/>
</dbReference>
<dbReference type="SUPFAM" id="SSF51126">
    <property type="entry name" value="Pectin lyase-like"/>
    <property type="match status" value="1"/>
</dbReference>
<proteinExistence type="predicted"/>
<dbReference type="Gene3D" id="2.60.40.4070">
    <property type="match status" value="1"/>
</dbReference>
<sequence length="476" mass="51374">MKQRFIVWSAVMILWSFTMANAAVWYVHPDSSLNSIQAGLDSCAAYDTVLVGPGIYYENIDWPYLQGINLISEHGPDSTIIDGQESSGVICLSLMPEDSTTLIHGFTIRNGATWSGGGIYSVGGKPTISGNVITGNTCQWPTSQSNGPPPRGGGIYTEWSSPLIIDNVITDNIADEGGGVASLCDAANIAPKIFNNTISANSAHIGGGIFIDCPFTMTVVRENTISSNTADFGGGIACYYVFNPLLAITKNMIVGNIADSAGGGIWCYLASMPFIDSCVISENTGDGIYCGHYSLPVISYNNITDNQGFGLRNVDPTELVIAENNWWGDATGPYNPATNPGGLGDTVSDYVDYDPWLSSPGTAEHEFHQPVLIFLEANPNPFRLRTNIRYMIEPRSHNIGGSLRGKSERQKPELRIYDATGRLVKSVLLPTAYYLLHTVVSWDGTDGSNRKLGGGVYFLRLVVGNSIQTKKLVLLR</sequence>
<gene>
    <name evidence="3" type="ORF">AMJ83_02595</name>
</gene>
<protein>
    <recommendedName>
        <fullName evidence="2">Right handed beta helix domain-containing protein</fullName>
    </recommendedName>
</protein>
<reference evidence="3 4" key="1">
    <citation type="journal article" date="2015" name="Microbiome">
        <title>Genomic resolution of linkages in carbon, nitrogen, and sulfur cycling among widespread estuary sediment bacteria.</title>
        <authorList>
            <person name="Baker B.J."/>
            <person name="Lazar C.S."/>
            <person name="Teske A.P."/>
            <person name="Dick G.J."/>
        </authorList>
    </citation>
    <scope>NUCLEOTIDE SEQUENCE [LARGE SCALE GENOMIC DNA]</scope>
    <source>
        <strain evidence="3">SM23_42</strain>
    </source>
</reference>
<dbReference type="InterPro" id="IPR012334">
    <property type="entry name" value="Pectin_lyas_fold"/>
</dbReference>
<keyword evidence="1" id="KW-0732">Signal</keyword>
<evidence type="ECO:0000313" key="4">
    <source>
        <dbReference type="Proteomes" id="UP000051373"/>
    </source>
</evidence>
<dbReference type="InterPro" id="IPR039448">
    <property type="entry name" value="Beta_helix"/>
</dbReference>
<feature type="signal peptide" evidence="1">
    <location>
        <begin position="1"/>
        <end position="22"/>
    </location>
</feature>
<comment type="caution">
    <text evidence="3">The sequence shown here is derived from an EMBL/GenBank/DDBJ whole genome shotgun (WGS) entry which is preliminary data.</text>
</comment>
<feature type="chain" id="PRO_5006646450" description="Right handed beta helix domain-containing protein" evidence="1">
    <location>
        <begin position="23"/>
        <end position="476"/>
    </location>
</feature>
<feature type="domain" description="Right handed beta helix" evidence="2">
    <location>
        <begin position="256"/>
        <end position="312"/>
    </location>
</feature>
<dbReference type="InterPro" id="IPR006626">
    <property type="entry name" value="PbH1"/>
</dbReference>
<name>A0A0S8FUF6_UNCW3</name>
<dbReference type="Pfam" id="PF13229">
    <property type="entry name" value="Beta_helix"/>
    <property type="match status" value="2"/>
</dbReference>
<dbReference type="AlphaFoldDB" id="A0A0S8FUF6"/>
<evidence type="ECO:0000313" key="3">
    <source>
        <dbReference type="EMBL" id="KPK64328.1"/>
    </source>
</evidence>
<dbReference type="STRING" id="1703779.AMJ83_02595"/>
<dbReference type="EMBL" id="LJUJ01000003">
    <property type="protein sequence ID" value="KPK64328.1"/>
    <property type="molecule type" value="Genomic_DNA"/>
</dbReference>
<dbReference type="SMART" id="SM00710">
    <property type="entry name" value="PbH1"/>
    <property type="match status" value="5"/>
</dbReference>